<dbReference type="PROSITE" id="PS50950">
    <property type="entry name" value="ZF_THAP"/>
    <property type="match status" value="1"/>
</dbReference>
<evidence type="ECO:0000256" key="5">
    <source>
        <dbReference type="PROSITE-ProRule" id="PRU00309"/>
    </source>
</evidence>
<keyword evidence="2 5" id="KW-0863">Zinc-finger</keyword>
<feature type="domain" description="THAP-type" evidence="7">
    <location>
        <begin position="1"/>
        <end position="81"/>
    </location>
</feature>
<evidence type="ECO:0000256" key="6">
    <source>
        <dbReference type="SAM" id="Coils"/>
    </source>
</evidence>
<protein>
    <submittedName>
        <fullName evidence="9">THAP domain-containing protein 1-like isoform X2</fullName>
    </submittedName>
</protein>
<dbReference type="GO" id="GO:0003677">
    <property type="term" value="F:DNA binding"/>
    <property type="evidence" value="ECO:0007669"/>
    <property type="project" value="UniProtKB-UniRule"/>
</dbReference>
<evidence type="ECO:0000259" key="7">
    <source>
        <dbReference type="PROSITE" id="PS50950"/>
    </source>
</evidence>
<sequence>MPKKCCIKGCGMKYDKASGISLHKFPQNEELCQKWLERIGFENMNPELKVPKVCSRHFPESDFNRTLGVIRLRDDVVPSIHLVPSKKTHEPALYEIETVNEDAVSTSSIESQPTLPVEHIYIRSEKVQHQPSNLQKNERIQEICIKQRKEIKKLRQRIRRQDQKILKMENIINDLKKRGIIIISLD</sequence>
<dbReference type="InterPro" id="IPR026521">
    <property type="entry name" value="THAP2"/>
</dbReference>
<dbReference type="PANTHER" id="PTHR47696:SF1">
    <property type="entry name" value="THAP DOMAIN-CONTAINING PROTEIN 2"/>
    <property type="match status" value="1"/>
</dbReference>
<keyword evidence="4 5" id="KW-0238">DNA-binding</keyword>
<feature type="coiled-coil region" evidence="6">
    <location>
        <begin position="137"/>
        <end position="178"/>
    </location>
</feature>
<keyword evidence="3" id="KW-0862">Zinc</keyword>
<evidence type="ECO:0000256" key="1">
    <source>
        <dbReference type="ARBA" id="ARBA00022723"/>
    </source>
</evidence>
<gene>
    <name evidence="9" type="primary">LOC111354377</name>
</gene>
<dbReference type="PANTHER" id="PTHR47696">
    <property type="entry name" value="THAP DOMAIN-CONTAINING PROTEIN 2"/>
    <property type="match status" value="1"/>
</dbReference>
<keyword evidence="8" id="KW-1185">Reference proteome</keyword>
<evidence type="ECO:0000256" key="4">
    <source>
        <dbReference type="ARBA" id="ARBA00023125"/>
    </source>
</evidence>
<keyword evidence="6" id="KW-0175">Coiled coil</keyword>
<reference evidence="9" key="1">
    <citation type="submission" date="2025-08" db="UniProtKB">
        <authorList>
            <consortium name="RefSeq"/>
        </authorList>
    </citation>
    <scope>IDENTIFICATION</scope>
    <source>
        <strain evidence="9">Ishihara</strain>
        <tissue evidence="9">Whole body</tissue>
    </source>
</reference>
<dbReference type="InterPro" id="IPR006612">
    <property type="entry name" value="THAP_Znf"/>
</dbReference>
<keyword evidence="1" id="KW-0479">Metal-binding</keyword>
<accession>A0A9J7IQF9</accession>
<evidence type="ECO:0000256" key="3">
    <source>
        <dbReference type="ARBA" id="ARBA00022833"/>
    </source>
</evidence>
<evidence type="ECO:0000313" key="8">
    <source>
        <dbReference type="Proteomes" id="UP000301870"/>
    </source>
</evidence>
<dbReference type="AlphaFoldDB" id="A0A9J7IQF9"/>
<dbReference type="Proteomes" id="UP000301870">
    <property type="component" value="Chromosome 18"/>
</dbReference>
<name>A0A9J7IQF9_SPOLT</name>
<dbReference type="GeneID" id="111354377"/>
<evidence type="ECO:0000256" key="2">
    <source>
        <dbReference type="ARBA" id="ARBA00022771"/>
    </source>
</evidence>
<dbReference type="Gene3D" id="6.20.210.20">
    <property type="entry name" value="THAP domain"/>
    <property type="match status" value="1"/>
</dbReference>
<organism evidence="8 9">
    <name type="scientific">Spodoptera litura</name>
    <name type="common">Asian cotton leafworm</name>
    <dbReference type="NCBI Taxonomy" id="69820"/>
    <lineage>
        <taxon>Eukaryota</taxon>
        <taxon>Metazoa</taxon>
        <taxon>Ecdysozoa</taxon>
        <taxon>Arthropoda</taxon>
        <taxon>Hexapoda</taxon>
        <taxon>Insecta</taxon>
        <taxon>Pterygota</taxon>
        <taxon>Neoptera</taxon>
        <taxon>Endopterygota</taxon>
        <taxon>Lepidoptera</taxon>
        <taxon>Glossata</taxon>
        <taxon>Ditrysia</taxon>
        <taxon>Noctuoidea</taxon>
        <taxon>Noctuidae</taxon>
        <taxon>Amphipyrinae</taxon>
        <taxon>Spodoptera</taxon>
    </lineage>
</organism>
<dbReference type="SMART" id="SM00692">
    <property type="entry name" value="DM3"/>
    <property type="match status" value="1"/>
</dbReference>
<dbReference type="RefSeq" id="XP_022823586.1">
    <property type="nucleotide sequence ID" value="XM_022967818.1"/>
</dbReference>
<dbReference type="InterPro" id="IPR038441">
    <property type="entry name" value="THAP_Znf_sf"/>
</dbReference>
<dbReference type="SMART" id="SM00980">
    <property type="entry name" value="THAP"/>
    <property type="match status" value="1"/>
</dbReference>
<proteinExistence type="predicted"/>
<evidence type="ECO:0000313" key="9">
    <source>
        <dbReference type="RefSeq" id="XP_022823586.1"/>
    </source>
</evidence>
<dbReference type="GO" id="GO:0008270">
    <property type="term" value="F:zinc ion binding"/>
    <property type="evidence" value="ECO:0007669"/>
    <property type="project" value="UniProtKB-KW"/>
</dbReference>
<dbReference type="SUPFAM" id="SSF57716">
    <property type="entry name" value="Glucocorticoid receptor-like (DNA-binding domain)"/>
    <property type="match status" value="1"/>
</dbReference>
<dbReference type="Pfam" id="PF05485">
    <property type="entry name" value="THAP"/>
    <property type="match status" value="1"/>
</dbReference>